<name>A0A166W528_9AGAM</name>
<dbReference type="Proteomes" id="UP000076532">
    <property type="component" value="Unassembled WGS sequence"/>
</dbReference>
<protein>
    <submittedName>
        <fullName evidence="2">Uncharacterized protein</fullName>
    </submittedName>
</protein>
<proteinExistence type="predicted"/>
<evidence type="ECO:0000313" key="2">
    <source>
        <dbReference type="EMBL" id="KZP33383.1"/>
    </source>
</evidence>
<reference evidence="2 3" key="1">
    <citation type="journal article" date="2016" name="Mol. Biol. Evol.">
        <title>Comparative Genomics of Early-Diverging Mushroom-Forming Fungi Provides Insights into the Origins of Lignocellulose Decay Capabilities.</title>
        <authorList>
            <person name="Nagy L.G."/>
            <person name="Riley R."/>
            <person name="Tritt A."/>
            <person name="Adam C."/>
            <person name="Daum C."/>
            <person name="Floudas D."/>
            <person name="Sun H."/>
            <person name="Yadav J.S."/>
            <person name="Pangilinan J."/>
            <person name="Larsson K.H."/>
            <person name="Matsuura K."/>
            <person name="Barry K."/>
            <person name="Labutti K."/>
            <person name="Kuo R."/>
            <person name="Ohm R.A."/>
            <person name="Bhattacharya S.S."/>
            <person name="Shirouzu T."/>
            <person name="Yoshinaga Y."/>
            <person name="Martin F.M."/>
            <person name="Grigoriev I.V."/>
            <person name="Hibbett D.S."/>
        </authorList>
    </citation>
    <scope>NUCLEOTIDE SEQUENCE [LARGE SCALE GENOMIC DNA]</scope>
    <source>
        <strain evidence="2 3">CBS 109695</strain>
    </source>
</reference>
<dbReference type="EMBL" id="KV417482">
    <property type="protein sequence ID" value="KZP33383.1"/>
    <property type="molecule type" value="Genomic_DNA"/>
</dbReference>
<gene>
    <name evidence="2" type="ORF">FIBSPDRAFT_943208</name>
</gene>
<accession>A0A166W528</accession>
<evidence type="ECO:0000313" key="3">
    <source>
        <dbReference type="Proteomes" id="UP000076532"/>
    </source>
</evidence>
<dbReference type="AlphaFoldDB" id="A0A166W528"/>
<feature type="region of interest" description="Disordered" evidence="1">
    <location>
        <begin position="47"/>
        <end position="70"/>
    </location>
</feature>
<dbReference type="OrthoDB" id="3262732at2759"/>
<keyword evidence="3" id="KW-1185">Reference proteome</keyword>
<evidence type="ECO:0000256" key="1">
    <source>
        <dbReference type="SAM" id="MobiDB-lite"/>
    </source>
</evidence>
<organism evidence="2 3">
    <name type="scientific">Athelia psychrophila</name>
    <dbReference type="NCBI Taxonomy" id="1759441"/>
    <lineage>
        <taxon>Eukaryota</taxon>
        <taxon>Fungi</taxon>
        <taxon>Dikarya</taxon>
        <taxon>Basidiomycota</taxon>
        <taxon>Agaricomycotina</taxon>
        <taxon>Agaricomycetes</taxon>
        <taxon>Agaricomycetidae</taxon>
        <taxon>Atheliales</taxon>
        <taxon>Atheliaceae</taxon>
        <taxon>Athelia</taxon>
    </lineage>
</organism>
<sequence>MPAATTENSRQRYSHDLAEYTLRQFKLAFKEAERRGLPKSIQETRDLLKNKSNRNGAEVHQRQAKSTVKV</sequence>